<accession>A0AAV8R3A9</accession>
<evidence type="ECO:0000313" key="2">
    <source>
        <dbReference type="Proteomes" id="UP001222027"/>
    </source>
</evidence>
<keyword evidence="2" id="KW-1185">Reference proteome</keyword>
<dbReference type="AlphaFoldDB" id="A0AAV8R3A9"/>
<sequence length="112" mass="12688">MSMYHRLDLSVAPQIRQNNNLLLGSGLVEPTSSMLRDPATLAVSSWLQNNIVNAGALTIRSSCYCSTTDRPSTWPSYDTVDQEDLHVMPDFAQQWIQWTFKHLFRMLVGAET</sequence>
<evidence type="ECO:0000313" key="1">
    <source>
        <dbReference type="EMBL" id="KAJ8498053.1"/>
    </source>
</evidence>
<gene>
    <name evidence="1" type="ORF">OPV22_008605</name>
</gene>
<protein>
    <submittedName>
        <fullName evidence="1">Uncharacterized protein</fullName>
    </submittedName>
</protein>
<proteinExistence type="predicted"/>
<comment type="caution">
    <text evidence="1">The sequence shown here is derived from an EMBL/GenBank/DDBJ whole genome shotgun (WGS) entry which is preliminary data.</text>
</comment>
<reference evidence="1 2" key="1">
    <citation type="submission" date="2022-12" db="EMBL/GenBank/DDBJ databases">
        <title>Chromosome-scale assembly of the Ensete ventricosum genome.</title>
        <authorList>
            <person name="Dussert Y."/>
            <person name="Stocks J."/>
            <person name="Wendawek A."/>
            <person name="Woldeyes F."/>
            <person name="Nichols R.A."/>
            <person name="Borrell J.S."/>
        </authorList>
    </citation>
    <scope>NUCLEOTIDE SEQUENCE [LARGE SCALE GENOMIC DNA]</scope>
    <source>
        <strain evidence="2">cv. Maze</strain>
        <tissue evidence="1">Seeds</tissue>
    </source>
</reference>
<name>A0AAV8R3A9_ENSVE</name>
<dbReference type="EMBL" id="JAQQAF010000003">
    <property type="protein sequence ID" value="KAJ8498053.1"/>
    <property type="molecule type" value="Genomic_DNA"/>
</dbReference>
<organism evidence="1 2">
    <name type="scientific">Ensete ventricosum</name>
    <name type="common">Abyssinian banana</name>
    <name type="synonym">Musa ensete</name>
    <dbReference type="NCBI Taxonomy" id="4639"/>
    <lineage>
        <taxon>Eukaryota</taxon>
        <taxon>Viridiplantae</taxon>
        <taxon>Streptophyta</taxon>
        <taxon>Embryophyta</taxon>
        <taxon>Tracheophyta</taxon>
        <taxon>Spermatophyta</taxon>
        <taxon>Magnoliopsida</taxon>
        <taxon>Liliopsida</taxon>
        <taxon>Zingiberales</taxon>
        <taxon>Musaceae</taxon>
        <taxon>Ensete</taxon>
    </lineage>
</organism>
<dbReference type="Proteomes" id="UP001222027">
    <property type="component" value="Unassembled WGS sequence"/>
</dbReference>